<dbReference type="Proteomes" id="UP000664417">
    <property type="component" value="Unassembled WGS sequence"/>
</dbReference>
<proteinExistence type="predicted"/>
<dbReference type="Pfam" id="PF12146">
    <property type="entry name" value="Hydrolase_4"/>
    <property type="match status" value="1"/>
</dbReference>
<dbReference type="InterPro" id="IPR050261">
    <property type="entry name" value="FrsA_esterase"/>
</dbReference>
<comment type="caution">
    <text evidence="2">The sequence shown here is derived from an EMBL/GenBank/DDBJ whole genome shotgun (WGS) entry which is preliminary data.</text>
</comment>
<dbReference type="GO" id="GO:0016787">
    <property type="term" value="F:hydrolase activity"/>
    <property type="evidence" value="ECO:0007669"/>
    <property type="project" value="UniProtKB-KW"/>
</dbReference>
<protein>
    <submittedName>
        <fullName evidence="2">Alpha/beta fold hydrolase</fullName>
    </submittedName>
</protein>
<accession>A0A8J7U616</accession>
<feature type="domain" description="Serine aminopeptidase S33" evidence="1">
    <location>
        <begin position="46"/>
        <end position="138"/>
    </location>
</feature>
<evidence type="ECO:0000313" key="2">
    <source>
        <dbReference type="EMBL" id="MBO1321058.1"/>
    </source>
</evidence>
<dbReference type="RefSeq" id="WP_207861032.1">
    <property type="nucleotide sequence ID" value="NZ_JAFREP010000021.1"/>
</dbReference>
<dbReference type="EMBL" id="JAFREP010000021">
    <property type="protein sequence ID" value="MBO1321058.1"/>
    <property type="molecule type" value="Genomic_DNA"/>
</dbReference>
<dbReference type="Gene3D" id="3.40.50.1820">
    <property type="entry name" value="alpha/beta hydrolase"/>
    <property type="match status" value="1"/>
</dbReference>
<dbReference type="PANTHER" id="PTHR22946">
    <property type="entry name" value="DIENELACTONE HYDROLASE DOMAIN-CONTAINING PROTEIN-RELATED"/>
    <property type="match status" value="1"/>
</dbReference>
<evidence type="ECO:0000313" key="3">
    <source>
        <dbReference type="Proteomes" id="UP000664417"/>
    </source>
</evidence>
<keyword evidence="3" id="KW-1185">Reference proteome</keyword>
<name>A0A8J7U616_9BACT</name>
<dbReference type="AlphaFoldDB" id="A0A8J7U616"/>
<sequence>MKSEKITFPNTQGHQLAARVDLPDSGAVRASALFAHCFTCSKNLLAVSHIARALTAQGIAVFRFDFTGLGDSEGDFAATNFSTNLLDLAEAARHMADIHRAPQILIGHSLGGAAVIRVAKKLESVRAVVTIGAPADPQHVAHLVGSKEQSIRNAGEAEVHIGGRPFTIRRQFLDDLAQQDTIERIGRLGKALLVCHAPMDNTVGIENAAAIFGAAKHPKSFLSLDQADHLLSKKDDAVYVGKMIAAWAERYVD</sequence>
<gene>
    <name evidence="2" type="ORF">J3U88_21445</name>
</gene>
<evidence type="ECO:0000259" key="1">
    <source>
        <dbReference type="Pfam" id="PF12146"/>
    </source>
</evidence>
<dbReference type="InterPro" id="IPR022742">
    <property type="entry name" value="Hydrolase_4"/>
</dbReference>
<reference evidence="2" key="1">
    <citation type="submission" date="2021-03" db="EMBL/GenBank/DDBJ databases">
        <authorList>
            <person name="Wang G."/>
        </authorList>
    </citation>
    <scope>NUCLEOTIDE SEQUENCE</scope>
    <source>
        <strain evidence="2">KCTC 12899</strain>
    </source>
</reference>
<keyword evidence="2" id="KW-0378">Hydrolase</keyword>
<dbReference type="InterPro" id="IPR029058">
    <property type="entry name" value="AB_hydrolase_fold"/>
</dbReference>
<organism evidence="2 3">
    <name type="scientific">Acanthopleuribacter pedis</name>
    <dbReference type="NCBI Taxonomy" id="442870"/>
    <lineage>
        <taxon>Bacteria</taxon>
        <taxon>Pseudomonadati</taxon>
        <taxon>Acidobacteriota</taxon>
        <taxon>Holophagae</taxon>
        <taxon>Acanthopleuribacterales</taxon>
        <taxon>Acanthopleuribacteraceae</taxon>
        <taxon>Acanthopleuribacter</taxon>
    </lineage>
</organism>
<dbReference type="SUPFAM" id="SSF53474">
    <property type="entry name" value="alpha/beta-Hydrolases"/>
    <property type="match status" value="1"/>
</dbReference>